<gene>
    <name evidence="2" type="ORF">CERSUDRAFT_22667</name>
</gene>
<feature type="chain" id="PRO_5004024393" evidence="1">
    <location>
        <begin position="20"/>
        <end position="50"/>
    </location>
</feature>
<keyword evidence="1" id="KW-0732">Signal</keyword>
<evidence type="ECO:0000313" key="3">
    <source>
        <dbReference type="Proteomes" id="UP000016930"/>
    </source>
</evidence>
<accession>M2QZ05</accession>
<dbReference type="HOGENOM" id="CLU_3129677_0_0_1"/>
<reference evidence="2 3" key="1">
    <citation type="journal article" date="2012" name="Proc. Natl. Acad. Sci. U.S.A.">
        <title>Comparative genomics of Ceriporiopsis subvermispora and Phanerochaete chrysosporium provide insight into selective ligninolysis.</title>
        <authorList>
            <person name="Fernandez-Fueyo E."/>
            <person name="Ruiz-Duenas F.J."/>
            <person name="Ferreira P."/>
            <person name="Floudas D."/>
            <person name="Hibbett D.S."/>
            <person name="Canessa P."/>
            <person name="Larrondo L.F."/>
            <person name="James T.Y."/>
            <person name="Seelenfreund D."/>
            <person name="Lobos S."/>
            <person name="Polanco R."/>
            <person name="Tello M."/>
            <person name="Honda Y."/>
            <person name="Watanabe T."/>
            <person name="Watanabe T."/>
            <person name="Ryu J.S."/>
            <person name="Kubicek C.P."/>
            <person name="Schmoll M."/>
            <person name="Gaskell J."/>
            <person name="Hammel K.E."/>
            <person name="St John F.J."/>
            <person name="Vanden Wymelenberg A."/>
            <person name="Sabat G."/>
            <person name="Splinter BonDurant S."/>
            <person name="Syed K."/>
            <person name="Yadav J.S."/>
            <person name="Doddapaneni H."/>
            <person name="Subramanian V."/>
            <person name="Lavin J.L."/>
            <person name="Oguiza J.A."/>
            <person name="Perez G."/>
            <person name="Pisabarro A.G."/>
            <person name="Ramirez L."/>
            <person name="Santoyo F."/>
            <person name="Master E."/>
            <person name="Coutinho P.M."/>
            <person name="Henrissat B."/>
            <person name="Lombard V."/>
            <person name="Magnuson J.K."/>
            <person name="Kuees U."/>
            <person name="Hori C."/>
            <person name="Igarashi K."/>
            <person name="Samejima M."/>
            <person name="Held B.W."/>
            <person name="Barry K.W."/>
            <person name="LaButti K.M."/>
            <person name="Lapidus A."/>
            <person name="Lindquist E.A."/>
            <person name="Lucas S.M."/>
            <person name="Riley R."/>
            <person name="Salamov A.A."/>
            <person name="Hoffmeister D."/>
            <person name="Schwenk D."/>
            <person name="Hadar Y."/>
            <person name="Yarden O."/>
            <person name="de Vries R.P."/>
            <person name="Wiebenga A."/>
            <person name="Stenlid J."/>
            <person name="Eastwood D."/>
            <person name="Grigoriev I.V."/>
            <person name="Berka R.M."/>
            <person name="Blanchette R.A."/>
            <person name="Kersten P."/>
            <person name="Martinez A.T."/>
            <person name="Vicuna R."/>
            <person name="Cullen D."/>
        </authorList>
    </citation>
    <scope>NUCLEOTIDE SEQUENCE [LARGE SCALE GENOMIC DNA]</scope>
    <source>
        <strain evidence="2 3">B</strain>
    </source>
</reference>
<feature type="non-terminal residue" evidence="2">
    <location>
        <position position="50"/>
    </location>
</feature>
<name>M2QZ05_CERS8</name>
<feature type="non-terminal residue" evidence="2">
    <location>
        <position position="1"/>
    </location>
</feature>
<dbReference type="OrthoDB" id="2791290at2759"/>
<dbReference type="AlphaFoldDB" id="M2QZ05"/>
<keyword evidence="3" id="KW-1185">Reference proteome</keyword>
<sequence length="50" mass="5349">ALGLLIYMMLGSYPGIAFAVSVLGCHTANLGEGHWNSIVCVYKYLQGTTD</sequence>
<dbReference type="EMBL" id="KB445815">
    <property type="protein sequence ID" value="EMD31761.1"/>
    <property type="molecule type" value="Genomic_DNA"/>
</dbReference>
<feature type="signal peptide" evidence="1">
    <location>
        <begin position="1"/>
        <end position="19"/>
    </location>
</feature>
<evidence type="ECO:0000256" key="1">
    <source>
        <dbReference type="SAM" id="SignalP"/>
    </source>
</evidence>
<dbReference type="Proteomes" id="UP000016930">
    <property type="component" value="Unassembled WGS sequence"/>
</dbReference>
<protein>
    <submittedName>
        <fullName evidence="2">Uncharacterized protein</fullName>
    </submittedName>
</protein>
<evidence type="ECO:0000313" key="2">
    <source>
        <dbReference type="EMBL" id="EMD31761.1"/>
    </source>
</evidence>
<proteinExistence type="predicted"/>
<organism evidence="2 3">
    <name type="scientific">Ceriporiopsis subvermispora (strain B)</name>
    <name type="common">White-rot fungus</name>
    <name type="synonym">Gelatoporia subvermispora</name>
    <dbReference type="NCBI Taxonomy" id="914234"/>
    <lineage>
        <taxon>Eukaryota</taxon>
        <taxon>Fungi</taxon>
        <taxon>Dikarya</taxon>
        <taxon>Basidiomycota</taxon>
        <taxon>Agaricomycotina</taxon>
        <taxon>Agaricomycetes</taxon>
        <taxon>Polyporales</taxon>
        <taxon>Gelatoporiaceae</taxon>
        <taxon>Gelatoporia</taxon>
    </lineage>
</organism>